<dbReference type="NCBIfam" id="TIGR00045">
    <property type="entry name" value="glycerate kinase"/>
    <property type="match status" value="1"/>
</dbReference>
<evidence type="ECO:0000256" key="2">
    <source>
        <dbReference type="SAM" id="MobiDB-lite"/>
    </source>
</evidence>
<accession>A0ABS6WC88</accession>
<feature type="compositionally biased region" description="Basic and acidic residues" evidence="2">
    <location>
        <begin position="388"/>
        <end position="399"/>
    </location>
</feature>
<reference evidence="3 4" key="1">
    <citation type="submission" date="2021-05" db="EMBL/GenBank/DDBJ databases">
        <title>Phylogenetic classification of ten novel species belonging to the genus Bifidobacterium comprising B. colchicus sp. nov., B. abeli sp. nov., B. bicoloris sp. nov., B. guerezis sp. nov., B. rosaliae sp. nov., B. santillanensis sp. nov., B. argentati sp. nov., B. amazzoni sp. nov., B. pluviali sp. nov., and B. pinnaculum sp. nov.</title>
        <authorList>
            <person name="Lugli G.A."/>
            <person name="Ruiz Garcia L."/>
            <person name="Margolles A."/>
            <person name="Ventura M."/>
        </authorList>
    </citation>
    <scope>NUCLEOTIDE SEQUENCE [LARGE SCALE GENOMIC DNA]</scope>
    <source>
        <strain evidence="3 4">6T3</strain>
    </source>
</reference>
<protein>
    <submittedName>
        <fullName evidence="3">Glycerate kinase</fullName>
    </submittedName>
</protein>
<dbReference type="PANTHER" id="PTHR21599:SF0">
    <property type="entry name" value="GLYCERATE KINASE"/>
    <property type="match status" value="1"/>
</dbReference>
<dbReference type="EMBL" id="JAHBBD010000019">
    <property type="protein sequence ID" value="MBW3083357.1"/>
    <property type="molecule type" value="Genomic_DNA"/>
</dbReference>
<comment type="similarity">
    <text evidence="1">Belongs to the glycerate kinase type-1 family.</text>
</comment>
<dbReference type="Pfam" id="PF02595">
    <property type="entry name" value="Gly_kinase"/>
    <property type="match status" value="1"/>
</dbReference>
<dbReference type="PIRSF" id="PIRSF006078">
    <property type="entry name" value="GlxK"/>
    <property type="match status" value="1"/>
</dbReference>
<proteinExistence type="inferred from homology"/>
<dbReference type="Proteomes" id="UP000812844">
    <property type="component" value="Unassembled WGS sequence"/>
</dbReference>
<sequence>MRIVIAPDSFKGSLTARQAADAIESGVLRAIPDAECVTIPMADGGEGTVRALVDATGGAFVTARVTGPLGTPVDAVYGMLGDGRTAVIEMAAASGIQHVGAADRDPLTATTYGTGELIRDALDHGADRIIVGLGGSATNDGGAGMAQALGVRLLDGAGRDLPFGGAALAELADIDCSGMDPRLAGTDVRLACDVTNPLTGPRGASAVFGPQKGATPVMVERLDRALAHYAAVVRDRLGRKIDAVPGSGAAGGLGAGFLAFTDATMASGIDIVTEATGLKAKAAGADWCITGEGGIDAQTRYGKTPLGVARAVREAAPGCRVVALAGTVGEGSEGLYDLGFDAIFGIMPGVATMSEAVEHAAANLERTAENVARLIAAARPAASGDEATGPHDGRRMADG</sequence>
<feature type="region of interest" description="Disordered" evidence="2">
    <location>
        <begin position="379"/>
        <end position="399"/>
    </location>
</feature>
<comment type="caution">
    <text evidence="3">The sequence shown here is derived from an EMBL/GenBank/DDBJ whole genome shotgun (WGS) entry which is preliminary data.</text>
</comment>
<keyword evidence="1" id="KW-0808">Transferase</keyword>
<name>A0ABS6WC88_9BIFI</name>
<gene>
    <name evidence="3" type="ORF">KIH73_08270</name>
</gene>
<dbReference type="GO" id="GO:0016301">
    <property type="term" value="F:kinase activity"/>
    <property type="evidence" value="ECO:0007669"/>
    <property type="project" value="UniProtKB-KW"/>
</dbReference>
<evidence type="ECO:0000313" key="3">
    <source>
        <dbReference type="EMBL" id="MBW3083357.1"/>
    </source>
</evidence>
<keyword evidence="1 3" id="KW-0418">Kinase</keyword>
<keyword evidence="4" id="KW-1185">Reference proteome</keyword>
<evidence type="ECO:0000313" key="4">
    <source>
        <dbReference type="Proteomes" id="UP000812844"/>
    </source>
</evidence>
<dbReference type="InterPro" id="IPR004381">
    <property type="entry name" value="Glycerate_kinase"/>
</dbReference>
<evidence type="ECO:0000256" key="1">
    <source>
        <dbReference type="PIRNR" id="PIRNR006078"/>
    </source>
</evidence>
<dbReference type="PANTHER" id="PTHR21599">
    <property type="entry name" value="GLYCERATE KINASE"/>
    <property type="match status" value="1"/>
</dbReference>
<dbReference type="RefSeq" id="WP_219082400.1">
    <property type="nucleotide sequence ID" value="NZ_JAHBBD010000019.1"/>
</dbReference>
<organism evidence="3 4">
    <name type="scientific">Bifidobacterium phasiani</name>
    <dbReference type="NCBI Taxonomy" id="2834431"/>
    <lineage>
        <taxon>Bacteria</taxon>
        <taxon>Bacillati</taxon>
        <taxon>Actinomycetota</taxon>
        <taxon>Actinomycetes</taxon>
        <taxon>Bifidobacteriales</taxon>
        <taxon>Bifidobacteriaceae</taxon>
        <taxon>Bifidobacterium</taxon>
    </lineage>
</organism>